<feature type="compositionally biased region" description="Pro residues" evidence="2">
    <location>
        <begin position="7"/>
        <end position="16"/>
    </location>
</feature>
<dbReference type="Gene3D" id="1.25.10.10">
    <property type="entry name" value="Leucine-rich Repeat Variant"/>
    <property type="match status" value="2"/>
</dbReference>
<accession>A0A061R5E4</accession>
<feature type="compositionally biased region" description="Basic and acidic residues" evidence="2">
    <location>
        <begin position="824"/>
        <end position="845"/>
    </location>
</feature>
<evidence type="ECO:0000256" key="2">
    <source>
        <dbReference type="SAM" id="MobiDB-lite"/>
    </source>
</evidence>
<feature type="compositionally biased region" description="Low complexity" evidence="2">
    <location>
        <begin position="494"/>
        <end position="505"/>
    </location>
</feature>
<feature type="region of interest" description="Disordered" evidence="2">
    <location>
        <begin position="880"/>
        <end position="918"/>
    </location>
</feature>
<feature type="region of interest" description="Disordered" evidence="2">
    <location>
        <begin position="70"/>
        <end position="94"/>
    </location>
</feature>
<feature type="region of interest" description="Disordered" evidence="2">
    <location>
        <begin position="741"/>
        <end position="850"/>
    </location>
</feature>
<dbReference type="PANTHER" id="PTHR32059">
    <property type="entry name" value="RAB11-BINDING PROTEIN RELCH"/>
    <property type="match status" value="1"/>
</dbReference>
<evidence type="ECO:0000256" key="1">
    <source>
        <dbReference type="SAM" id="Coils"/>
    </source>
</evidence>
<sequence>MRLGPRCPSPASPPRPSRSATRPLRMWRARLRDSLESADADAAELRALIEQYEMENKCLRGDIDVLNKQLQGLQGPGGDGSPGGGTTAADEDTPLQSKVSYVRRGGTIHAVEALRVIADALPRIVPSVLINARADLLPVFIVMIQEHPSAQRQMILRGCKDLASRIGTARTMDELLPHCWEQLTDKYPERRMLVAETCGHLAPFVSAETRQSLLLGVLGQLADDPKPAVRAVVASSLPLLISSLEDFEKYAQIEDLCFQLCTDVAEEVQESAVSSLLPAILDWIRPTERLSASLLPHLLERMQGVLKTAPAVGGLPGALELRVVGPVQHDQLQVLLQIWSTIVPEFRQAALSECPHWIRSVMAEEAAPSHRAVEVARAGSEPPMSGGAIGPQLSCRSQSCAAETGSPAHYNPFEDGANTTNPFLEPTFDPRATTPRRTETGTNPFEGSDGTGGTGSEADSGGSNPFEGATAIPPERPSSSGGGSGGGTDAPEVRPLSEAASLSRSPSPPPRKDQPTYTDDQALAAFAAWATAGSGGEEWGLLRWLVDFALPKLIAVFRTVYPSESVEMLRHSFCHCMQSICEAMGETFASEVLVPIFTSAVASPAGGSAPERVSEAAAALAPSGRHGEQIARKTLLPVLLGGVLRYAGDNALNEYLVLMFDEGREQGGSWGLAHREDLLPVFLFATNIVDLQLELLGVVHQLVASPSAALRQAAALIGTALACNLETHAVERRLLPALTRLARGQAPAGPPGRRGRGGRGLPPALPGEPDAPVQALHDPGLTHHGRRAPARGPDGGRLEPLGGGPVRERAAARVPPAEEPLADGVRRSAADLREAAQPGRGDRGGGVRLPPGCRPLRVAAHAAAQPAAAYGVGADLPAEGGGAPRRLAPGAPLRHAPGPRGGDPRHADTRRGARPADLCSTQAPNGCGCWQRCGRLPALRLLRAPRGSPTHRL</sequence>
<protein>
    <submittedName>
        <fullName evidence="3">Lish domain and heat repeat-containing protein kiaa1468</fullName>
    </submittedName>
</protein>
<feature type="non-terminal residue" evidence="3">
    <location>
        <position position="953"/>
    </location>
</feature>
<dbReference type="EMBL" id="GBEZ01019362">
    <property type="protein sequence ID" value="JAC67188.1"/>
    <property type="molecule type" value="Transcribed_RNA"/>
</dbReference>
<feature type="compositionally biased region" description="Basic and acidic residues" evidence="2">
    <location>
        <begin position="902"/>
        <end position="911"/>
    </location>
</feature>
<feature type="compositionally biased region" description="Gly residues" evidence="2">
    <location>
        <begin position="74"/>
        <end position="86"/>
    </location>
</feature>
<keyword evidence="1" id="KW-0175">Coiled coil</keyword>
<evidence type="ECO:0000313" key="3">
    <source>
        <dbReference type="EMBL" id="JAC67188.1"/>
    </source>
</evidence>
<dbReference type="InterPro" id="IPR011989">
    <property type="entry name" value="ARM-like"/>
</dbReference>
<organism evidence="3">
    <name type="scientific">Tetraselmis sp. GSL018</name>
    <dbReference type="NCBI Taxonomy" id="582737"/>
    <lineage>
        <taxon>Eukaryota</taxon>
        <taxon>Viridiplantae</taxon>
        <taxon>Chlorophyta</taxon>
        <taxon>core chlorophytes</taxon>
        <taxon>Chlorodendrophyceae</taxon>
        <taxon>Chlorodendrales</taxon>
        <taxon>Chlorodendraceae</taxon>
        <taxon>Tetraselmis</taxon>
    </lineage>
</organism>
<feature type="region of interest" description="Disordered" evidence="2">
    <location>
        <begin position="1"/>
        <end position="23"/>
    </location>
</feature>
<proteinExistence type="predicted"/>
<feature type="compositionally biased region" description="Low complexity" evidence="2">
    <location>
        <begin position="884"/>
        <end position="898"/>
    </location>
</feature>
<dbReference type="InterPro" id="IPR040362">
    <property type="entry name" value="RELCH"/>
</dbReference>
<dbReference type="GO" id="GO:0032367">
    <property type="term" value="P:intracellular cholesterol transport"/>
    <property type="evidence" value="ECO:0007669"/>
    <property type="project" value="InterPro"/>
</dbReference>
<dbReference type="GO" id="GO:0055037">
    <property type="term" value="C:recycling endosome"/>
    <property type="evidence" value="ECO:0007669"/>
    <property type="project" value="TreeGrafter"/>
</dbReference>
<dbReference type="PANTHER" id="PTHR32059:SF0">
    <property type="entry name" value="RAB11-BINDING PROTEIN RELCH"/>
    <property type="match status" value="1"/>
</dbReference>
<dbReference type="InterPro" id="IPR016024">
    <property type="entry name" value="ARM-type_fold"/>
</dbReference>
<feature type="coiled-coil region" evidence="1">
    <location>
        <begin position="28"/>
        <end position="69"/>
    </location>
</feature>
<gene>
    <name evidence="3" type="ORF">TSPGSL018_11764</name>
</gene>
<name>A0A061R5E4_9CHLO</name>
<dbReference type="GO" id="GO:0005802">
    <property type="term" value="C:trans-Golgi network"/>
    <property type="evidence" value="ECO:0007669"/>
    <property type="project" value="InterPro"/>
</dbReference>
<dbReference type="AlphaFoldDB" id="A0A061R5E4"/>
<reference evidence="3" key="1">
    <citation type="submission" date="2014-05" db="EMBL/GenBank/DDBJ databases">
        <title>The transcriptome of the halophilic microalga Tetraselmis sp. GSL018 isolated from the Great Salt Lake, Utah.</title>
        <authorList>
            <person name="Jinkerson R.E."/>
            <person name="D'Adamo S."/>
            <person name="Posewitz M.C."/>
        </authorList>
    </citation>
    <scope>NUCLEOTIDE SEQUENCE</scope>
    <source>
        <strain evidence="3">GSL018</strain>
    </source>
</reference>
<dbReference type="SUPFAM" id="SSF48371">
    <property type="entry name" value="ARM repeat"/>
    <property type="match status" value="1"/>
</dbReference>
<feature type="region of interest" description="Disordered" evidence="2">
    <location>
        <begin position="400"/>
        <end position="517"/>
    </location>
</feature>